<evidence type="ECO:0000313" key="1">
    <source>
        <dbReference type="EMBL" id="KYC51611.1"/>
    </source>
</evidence>
<evidence type="ECO:0000313" key="2">
    <source>
        <dbReference type="Proteomes" id="UP000075578"/>
    </source>
</evidence>
<comment type="caution">
    <text evidence="1">The sequence shown here is derived from an EMBL/GenBank/DDBJ whole genome shotgun (WGS) entry which is preliminary data.</text>
</comment>
<proteinExistence type="predicted"/>
<name>A0A150J325_9EURY</name>
<protein>
    <submittedName>
        <fullName evidence="1">Uncharacterized protein</fullName>
    </submittedName>
</protein>
<organism evidence="1 2">
    <name type="scientific">Candidatus Methanofastidiosum methylothiophilum</name>
    <dbReference type="NCBI Taxonomy" id="1705564"/>
    <lineage>
        <taxon>Archaea</taxon>
        <taxon>Methanobacteriati</taxon>
        <taxon>Methanobacteriota</taxon>
        <taxon>Stenosarchaea group</taxon>
        <taxon>Candidatus Methanofastidiosia</taxon>
        <taxon>Candidatus Methanofastidiosales</taxon>
        <taxon>Candidatus Methanofastidiosaceae</taxon>
        <taxon>Candidatus Methanofastidiosum</taxon>
    </lineage>
</organism>
<accession>A0A150J325</accession>
<sequence length="60" mass="6997">MEYQDLLKIIKDINRDIGRPEYDEVLSTVLALVMTYPLKDDRSSCQDKIEHLILQKFGGK</sequence>
<reference evidence="1 2" key="1">
    <citation type="journal article" date="2016" name="ISME J.">
        <title>Chasing the elusive Euryarchaeota class WSA2: genomes reveal a uniquely fastidious methyl-reducing methanogen.</title>
        <authorList>
            <person name="Nobu M.K."/>
            <person name="Narihiro T."/>
            <person name="Kuroda K."/>
            <person name="Mei R."/>
            <person name="Liu W.T."/>
        </authorList>
    </citation>
    <scope>NUCLEOTIDE SEQUENCE [LARGE SCALE GENOMIC DNA]</scope>
    <source>
        <strain evidence="1">U1lsi0528_Bin089</strain>
    </source>
</reference>
<gene>
    <name evidence="1" type="ORF">AMQ74_01073</name>
</gene>
<dbReference type="Proteomes" id="UP000075578">
    <property type="component" value="Unassembled WGS sequence"/>
</dbReference>
<dbReference type="AlphaFoldDB" id="A0A150J325"/>
<dbReference type="EMBL" id="LNGD01000061">
    <property type="protein sequence ID" value="KYC51611.1"/>
    <property type="molecule type" value="Genomic_DNA"/>
</dbReference>